<dbReference type="SMART" id="SM00422">
    <property type="entry name" value="HTH_MERR"/>
    <property type="match status" value="1"/>
</dbReference>
<keyword evidence="5" id="KW-1185">Reference proteome</keyword>
<organism evidence="4 5">
    <name type="scientific">Novosphingobium tardum</name>
    <dbReference type="NCBI Taxonomy" id="1538021"/>
    <lineage>
        <taxon>Bacteria</taxon>
        <taxon>Pseudomonadati</taxon>
        <taxon>Pseudomonadota</taxon>
        <taxon>Alphaproteobacteria</taxon>
        <taxon>Sphingomonadales</taxon>
        <taxon>Sphingomonadaceae</taxon>
        <taxon>Novosphingobium</taxon>
    </lineage>
</organism>
<dbReference type="CDD" id="cd04765">
    <property type="entry name" value="HTH_MlrA-like_sg2"/>
    <property type="match status" value="1"/>
</dbReference>
<dbReference type="Gene3D" id="1.10.1660.10">
    <property type="match status" value="1"/>
</dbReference>
<keyword evidence="1" id="KW-0238">DNA-binding</keyword>
<dbReference type="InterPro" id="IPR047057">
    <property type="entry name" value="MerR_fam"/>
</dbReference>
<dbReference type="PROSITE" id="PS50937">
    <property type="entry name" value="HTH_MERR_2"/>
    <property type="match status" value="1"/>
</dbReference>
<evidence type="ECO:0000256" key="1">
    <source>
        <dbReference type="ARBA" id="ARBA00023125"/>
    </source>
</evidence>
<evidence type="ECO:0000256" key="2">
    <source>
        <dbReference type="SAM" id="MobiDB-lite"/>
    </source>
</evidence>
<accession>A0ABV8RPV4</accession>
<dbReference type="SUPFAM" id="SSF46955">
    <property type="entry name" value="Putative DNA-binding domain"/>
    <property type="match status" value="1"/>
</dbReference>
<comment type="caution">
    <text evidence="4">The sequence shown here is derived from an EMBL/GenBank/DDBJ whole genome shotgun (WGS) entry which is preliminary data.</text>
</comment>
<evidence type="ECO:0000313" key="4">
    <source>
        <dbReference type="EMBL" id="MFC4294734.1"/>
    </source>
</evidence>
<reference evidence="5" key="1">
    <citation type="journal article" date="2019" name="Int. J. Syst. Evol. Microbiol.">
        <title>The Global Catalogue of Microorganisms (GCM) 10K type strain sequencing project: providing services to taxonomists for standard genome sequencing and annotation.</title>
        <authorList>
            <consortium name="The Broad Institute Genomics Platform"/>
            <consortium name="The Broad Institute Genome Sequencing Center for Infectious Disease"/>
            <person name="Wu L."/>
            <person name="Ma J."/>
        </authorList>
    </citation>
    <scope>NUCLEOTIDE SEQUENCE [LARGE SCALE GENOMIC DNA]</scope>
    <source>
        <strain evidence="5">CGMCC 1.12989</strain>
    </source>
</reference>
<dbReference type="Proteomes" id="UP001595828">
    <property type="component" value="Unassembled WGS sequence"/>
</dbReference>
<dbReference type="PANTHER" id="PTHR30204">
    <property type="entry name" value="REDOX-CYCLING DRUG-SENSING TRANSCRIPTIONAL ACTIVATOR SOXR"/>
    <property type="match status" value="1"/>
</dbReference>
<dbReference type="PANTHER" id="PTHR30204:SF15">
    <property type="entry name" value="BLL5018 PROTEIN"/>
    <property type="match status" value="1"/>
</dbReference>
<name>A0ABV8RPV4_9SPHN</name>
<evidence type="ECO:0000313" key="5">
    <source>
        <dbReference type="Proteomes" id="UP001595828"/>
    </source>
</evidence>
<dbReference type="EMBL" id="JBHSDR010000004">
    <property type="protein sequence ID" value="MFC4294734.1"/>
    <property type="molecule type" value="Genomic_DNA"/>
</dbReference>
<dbReference type="InterPro" id="IPR009061">
    <property type="entry name" value="DNA-bd_dom_put_sf"/>
</dbReference>
<dbReference type="InterPro" id="IPR000551">
    <property type="entry name" value="MerR-type_HTH_dom"/>
</dbReference>
<dbReference type="Pfam" id="PF13411">
    <property type="entry name" value="MerR_1"/>
    <property type="match status" value="1"/>
</dbReference>
<evidence type="ECO:0000259" key="3">
    <source>
        <dbReference type="PROSITE" id="PS50937"/>
    </source>
</evidence>
<gene>
    <name evidence="4" type="ORF">ACFO0A_06630</name>
</gene>
<feature type="domain" description="HTH merR-type" evidence="3">
    <location>
        <begin position="20"/>
        <end position="88"/>
    </location>
</feature>
<feature type="region of interest" description="Disordered" evidence="2">
    <location>
        <begin position="87"/>
        <end position="125"/>
    </location>
</feature>
<proteinExistence type="predicted"/>
<protein>
    <submittedName>
        <fullName evidence="4">MerR family transcriptional regulator</fullName>
    </submittedName>
</protein>
<feature type="compositionally biased region" description="Low complexity" evidence="2">
    <location>
        <begin position="91"/>
        <end position="125"/>
    </location>
</feature>
<sequence>MTTQVPLDFADGKDPQAFRTIGEVAQAFGLRQHVLRYWEEQFPMLRPLKRAGGRRYYRPEDVHLVAEISRLLYKEGFTIRGARQALGGKKPSAATAGDGAAPAVPVASAASPEPAPASDKAPDSAAVSLAKLRDLRDGLAQALGEG</sequence>
<dbReference type="RefSeq" id="WP_379538226.1">
    <property type="nucleotide sequence ID" value="NZ_JBHSDR010000004.1"/>
</dbReference>